<sequence length="110" mass="11872">MKDWRKEPRRRHSAELKAQVLAECAEAGASVAAVALAHGLNANVVHKWRRQGAAKPTLPVTTFVPATMPAAPESPAIIRIELRRGATTVSVAWPATSGAECAAWLRELLR</sequence>
<comment type="caution">
    <text evidence="1">The sequence shown here is derived from an EMBL/GenBank/DDBJ whole genome shotgun (WGS) entry which is preliminary data.</text>
</comment>
<dbReference type="RefSeq" id="WP_104143592.1">
    <property type="nucleotide sequence ID" value="NZ_PREU01000004.1"/>
</dbReference>
<dbReference type="GO" id="GO:0006313">
    <property type="term" value="P:DNA transposition"/>
    <property type="evidence" value="ECO:0007669"/>
    <property type="project" value="InterPro"/>
</dbReference>
<dbReference type="GO" id="GO:0043565">
    <property type="term" value="F:sequence-specific DNA binding"/>
    <property type="evidence" value="ECO:0007669"/>
    <property type="project" value="InterPro"/>
</dbReference>
<dbReference type="NCBIfam" id="NF047595">
    <property type="entry name" value="IS66_ISRel24_TnpA"/>
    <property type="match status" value="1"/>
</dbReference>
<dbReference type="Proteomes" id="UP000239990">
    <property type="component" value="Unassembled WGS sequence"/>
</dbReference>
<evidence type="ECO:0000313" key="2">
    <source>
        <dbReference type="Proteomes" id="UP000239990"/>
    </source>
</evidence>
<organism evidence="1 2">
    <name type="scientific">Achromobacter spanius</name>
    <dbReference type="NCBI Taxonomy" id="217203"/>
    <lineage>
        <taxon>Bacteria</taxon>
        <taxon>Pseudomonadati</taxon>
        <taxon>Pseudomonadota</taxon>
        <taxon>Betaproteobacteria</taxon>
        <taxon>Burkholderiales</taxon>
        <taxon>Alcaligenaceae</taxon>
        <taxon>Achromobacter</taxon>
    </lineage>
</organism>
<dbReference type="InterPro" id="IPR010921">
    <property type="entry name" value="Trp_repressor/repl_initiator"/>
</dbReference>
<dbReference type="AlphaFoldDB" id="A0A2S5GTS9"/>
<dbReference type="GO" id="GO:0004803">
    <property type="term" value="F:transposase activity"/>
    <property type="evidence" value="ECO:0007669"/>
    <property type="project" value="InterPro"/>
</dbReference>
<dbReference type="OrthoDB" id="9800877at2"/>
<evidence type="ECO:0008006" key="3">
    <source>
        <dbReference type="Google" id="ProtNLM"/>
    </source>
</evidence>
<dbReference type="EMBL" id="PREU01000004">
    <property type="protein sequence ID" value="PPA76356.1"/>
    <property type="molecule type" value="Genomic_DNA"/>
</dbReference>
<proteinExistence type="predicted"/>
<accession>A0A2S5GTS9</accession>
<dbReference type="InterPro" id="IPR002514">
    <property type="entry name" value="Transposase_8"/>
</dbReference>
<name>A0A2S5GTS9_9BURK</name>
<gene>
    <name evidence="1" type="ORF">C4E15_11890</name>
</gene>
<protein>
    <recommendedName>
        <fullName evidence="3">Transposase</fullName>
    </recommendedName>
</protein>
<dbReference type="Pfam" id="PF01527">
    <property type="entry name" value="HTH_Tnp_1"/>
    <property type="match status" value="1"/>
</dbReference>
<evidence type="ECO:0000313" key="1">
    <source>
        <dbReference type="EMBL" id="PPA76356.1"/>
    </source>
</evidence>
<reference evidence="1 2" key="1">
    <citation type="submission" date="2018-02" db="EMBL/GenBank/DDBJ databases">
        <title>Draft Genome of Achromobacter spanius stain 6.</title>
        <authorList>
            <person name="Gunasekera T.S."/>
            <person name="Radwan O."/>
            <person name="Ruiz O.N."/>
        </authorList>
    </citation>
    <scope>NUCLEOTIDE SEQUENCE [LARGE SCALE GENOMIC DNA]</scope>
    <source>
        <strain evidence="1 2">6</strain>
    </source>
</reference>
<dbReference type="SUPFAM" id="SSF48295">
    <property type="entry name" value="TrpR-like"/>
    <property type="match status" value="1"/>
</dbReference>